<sequence length="50" mass="5873">MSETDVWDRKCVFLRDASPFFLIITDLRDADKAPRSLRTCGFKYRPPHEA</sequence>
<dbReference type="EMBL" id="CP061800">
    <property type="protein sequence ID" value="QTA90497.1"/>
    <property type="molecule type" value="Genomic_DNA"/>
</dbReference>
<dbReference type="AlphaFoldDB" id="A0A975BS90"/>
<gene>
    <name evidence="1" type="ORF">dnm_065580</name>
</gene>
<keyword evidence="2" id="KW-1185">Reference proteome</keyword>
<reference evidence="1" key="1">
    <citation type="journal article" date="2021" name="Microb. Physiol.">
        <title>Proteogenomic Insights into the Physiology of Marine, Sulfate-Reducing, Filamentous Desulfonema limicola and Desulfonema magnum.</title>
        <authorList>
            <person name="Schnaars V."/>
            <person name="Wohlbrand L."/>
            <person name="Scheve S."/>
            <person name="Hinrichs C."/>
            <person name="Reinhardt R."/>
            <person name="Rabus R."/>
        </authorList>
    </citation>
    <scope>NUCLEOTIDE SEQUENCE</scope>
    <source>
        <strain evidence="1">4be13</strain>
    </source>
</reference>
<dbReference type="Proteomes" id="UP000663722">
    <property type="component" value="Chromosome"/>
</dbReference>
<name>A0A975BS90_9BACT</name>
<evidence type="ECO:0000313" key="1">
    <source>
        <dbReference type="EMBL" id="QTA90497.1"/>
    </source>
</evidence>
<dbReference type="KEGG" id="dmm:dnm_065580"/>
<protein>
    <submittedName>
        <fullName evidence="1">Uncharacterized protein</fullName>
    </submittedName>
</protein>
<accession>A0A975BS90</accession>
<evidence type="ECO:0000313" key="2">
    <source>
        <dbReference type="Proteomes" id="UP000663722"/>
    </source>
</evidence>
<organism evidence="1 2">
    <name type="scientific">Desulfonema magnum</name>
    <dbReference type="NCBI Taxonomy" id="45655"/>
    <lineage>
        <taxon>Bacteria</taxon>
        <taxon>Pseudomonadati</taxon>
        <taxon>Thermodesulfobacteriota</taxon>
        <taxon>Desulfobacteria</taxon>
        <taxon>Desulfobacterales</taxon>
        <taxon>Desulfococcaceae</taxon>
        <taxon>Desulfonema</taxon>
    </lineage>
</organism>
<proteinExistence type="predicted"/>